<evidence type="ECO:0000256" key="1">
    <source>
        <dbReference type="PROSITE-ProRule" id="PRU00094"/>
    </source>
</evidence>
<protein>
    <recommendedName>
        <fullName evidence="3">GATA-type domain-containing protein</fullName>
    </recommendedName>
</protein>
<evidence type="ECO:0000259" key="3">
    <source>
        <dbReference type="PROSITE" id="PS50114"/>
    </source>
</evidence>
<dbReference type="STRING" id="4999.A0A1Y1UEU3"/>
<keyword evidence="1" id="KW-0862">Zinc</keyword>
<dbReference type="EMBL" id="NBSH01000009">
    <property type="protein sequence ID" value="ORX36034.1"/>
    <property type="molecule type" value="Genomic_DNA"/>
</dbReference>
<evidence type="ECO:0000313" key="4">
    <source>
        <dbReference type="EMBL" id="ORX36034.1"/>
    </source>
</evidence>
<feature type="region of interest" description="Disordered" evidence="2">
    <location>
        <begin position="103"/>
        <end position="133"/>
    </location>
</feature>
<evidence type="ECO:0000313" key="5">
    <source>
        <dbReference type="Proteomes" id="UP000193218"/>
    </source>
</evidence>
<dbReference type="GO" id="GO:0043565">
    <property type="term" value="F:sequence-specific DNA binding"/>
    <property type="evidence" value="ECO:0007669"/>
    <property type="project" value="InterPro"/>
</dbReference>
<gene>
    <name evidence="4" type="ORF">BD324DRAFT_519420</name>
</gene>
<name>A0A1Y1UEU3_9TREE</name>
<organism evidence="4 5">
    <name type="scientific">Kockovaella imperatae</name>
    <dbReference type="NCBI Taxonomy" id="4999"/>
    <lineage>
        <taxon>Eukaryota</taxon>
        <taxon>Fungi</taxon>
        <taxon>Dikarya</taxon>
        <taxon>Basidiomycota</taxon>
        <taxon>Agaricomycotina</taxon>
        <taxon>Tremellomycetes</taxon>
        <taxon>Tremellales</taxon>
        <taxon>Cuniculitremaceae</taxon>
        <taxon>Kockovaella</taxon>
    </lineage>
</organism>
<keyword evidence="1" id="KW-0863">Zinc-finger</keyword>
<dbReference type="GO" id="GO:0008270">
    <property type="term" value="F:zinc ion binding"/>
    <property type="evidence" value="ECO:0007669"/>
    <property type="project" value="UniProtKB-KW"/>
</dbReference>
<proteinExistence type="predicted"/>
<feature type="region of interest" description="Disordered" evidence="2">
    <location>
        <begin position="347"/>
        <end position="381"/>
    </location>
</feature>
<dbReference type="GeneID" id="33554791"/>
<feature type="region of interest" description="Disordered" evidence="2">
    <location>
        <begin position="1"/>
        <end position="71"/>
    </location>
</feature>
<dbReference type="SUPFAM" id="SSF57716">
    <property type="entry name" value="Glucocorticoid receptor-like (DNA-binding domain)"/>
    <property type="match status" value="1"/>
</dbReference>
<dbReference type="SMART" id="SM00401">
    <property type="entry name" value="ZnF_GATA"/>
    <property type="match status" value="1"/>
</dbReference>
<feature type="region of interest" description="Disordered" evidence="2">
    <location>
        <begin position="238"/>
        <end position="334"/>
    </location>
</feature>
<dbReference type="PROSITE" id="PS50114">
    <property type="entry name" value="GATA_ZN_FINGER_2"/>
    <property type="match status" value="1"/>
</dbReference>
<dbReference type="InParanoid" id="A0A1Y1UEU3"/>
<keyword evidence="5" id="KW-1185">Reference proteome</keyword>
<dbReference type="RefSeq" id="XP_021870163.1">
    <property type="nucleotide sequence ID" value="XM_022012983.1"/>
</dbReference>
<sequence>MYSAMASEGGLHTSEDGPCLEYDTPPNSPPLQSITADEATKFATPVVKPESERKPGEPRFPSHNAHGDKQCINCQETDTPQWRSGLCNACALWKRSRGTDRPLPLLFPIRKRPESPSPPSDDEDEVDASESDFSTEYGKAYPYSRLASPSPWASSTFHEESEGCTMCGSRSEIRIRGRTFCQPCATRIGGIPGVPQPRPRSTQPSAIFPSYRAPISTSSLSSREIQTPRSSQLYQARWPRLPPGHQGSPQHTPLSARQHVGQRPTDRRSAQVMVPPGSSSGGGRRRAATVSGNGPADELAHPSATVHLQVPQPPQPPAPRRENSYHSPIPPSRVLPTSAAKKIRIRLSPSPPRQIDKDGRTGRRATISGSPPRNKDLQTALPSLSDPVWGVSGLEGAASVVSPVVKSLPRHGEFMEKAQWIWGVLDSTSRLLGELELDGRPEQ</sequence>
<feature type="region of interest" description="Disordered" evidence="2">
    <location>
        <begin position="213"/>
        <end position="232"/>
    </location>
</feature>
<feature type="domain" description="GATA-type" evidence="3">
    <location>
        <begin position="65"/>
        <end position="103"/>
    </location>
</feature>
<dbReference type="InterPro" id="IPR000679">
    <property type="entry name" value="Znf_GATA"/>
</dbReference>
<dbReference type="GO" id="GO:0006355">
    <property type="term" value="P:regulation of DNA-templated transcription"/>
    <property type="evidence" value="ECO:0007669"/>
    <property type="project" value="InterPro"/>
</dbReference>
<dbReference type="Gene3D" id="3.30.50.10">
    <property type="entry name" value="Erythroid Transcription Factor GATA-1, subunit A"/>
    <property type="match status" value="1"/>
</dbReference>
<dbReference type="OrthoDB" id="2572925at2759"/>
<feature type="compositionally biased region" description="Polar residues" evidence="2">
    <location>
        <begin position="215"/>
        <end position="232"/>
    </location>
</feature>
<feature type="compositionally biased region" description="Acidic residues" evidence="2">
    <location>
        <begin position="120"/>
        <end position="130"/>
    </location>
</feature>
<evidence type="ECO:0000256" key="2">
    <source>
        <dbReference type="SAM" id="MobiDB-lite"/>
    </source>
</evidence>
<dbReference type="Proteomes" id="UP000193218">
    <property type="component" value="Unassembled WGS sequence"/>
</dbReference>
<keyword evidence="1" id="KW-0479">Metal-binding</keyword>
<comment type="caution">
    <text evidence="4">The sequence shown here is derived from an EMBL/GenBank/DDBJ whole genome shotgun (WGS) entry which is preliminary data.</text>
</comment>
<accession>A0A1Y1UEU3</accession>
<reference evidence="4 5" key="1">
    <citation type="submission" date="2017-03" db="EMBL/GenBank/DDBJ databases">
        <title>Widespread Adenine N6-methylation of Active Genes in Fungi.</title>
        <authorList>
            <consortium name="DOE Joint Genome Institute"/>
            <person name="Mondo S.J."/>
            <person name="Dannebaum R.O."/>
            <person name="Kuo R.C."/>
            <person name="Louie K.B."/>
            <person name="Bewick A.J."/>
            <person name="Labutti K."/>
            <person name="Haridas S."/>
            <person name="Kuo A."/>
            <person name="Salamov A."/>
            <person name="Ahrendt S.R."/>
            <person name="Lau R."/>
            <person name="Bowen B.P."/>
            <person name="Lipzen A."/>
            <person name="Sullivan W."/>
            <person name="Andreopoulos W.B."/>
            <person name="Clum A."/>
            <person name="Lindquist E."/>
            <person name="Daum C."/>
            <person name="Northen T.R."/>
            <person name="Ramamoorthy G."/>
            <person name="Schmitz R.J."/>
            <person name="Gryganskyi A."/>
            <person name="Culley D."/>
            <person name="Magnuson J."/>
            <person name="James T.Y."/>
            <person name="O'Malley M.A."/>
            <person name="Stajich J.E."/>
            <person name="Spatafora J.W."/>
            <person name="Visel A."/>
            <person name="Grigoriev I.V."/>
        </authorList>
    </citation>
    <scope>NUCLEOTIDE SEQUENCE [LARGE SCALE GENOMIC DNA]</scope>
    <source>
        <strain evidence="4 5">NRRL Y-17943</strain>
    </source>
</reference>
<dbReference type="AlphaFoldDB" id="A0A1Y1UEU3"/>
<dbReference type="CDD" id="cd00202">
    <property type="entry name" value="ZnF_GATA"/>
    <property type="match status" value="1"/>
</dbReference>
<dbReference type="InterPro" id="IPR013088">
    <property type="entry name" value="Znf_NHR/GATA"/>
</dbReference>